<evidence type="ECO:0008006" key="3">
    <source>
        <dbReference type="Google" id="ProtNLM"/>
    </source>
</evidence>
<protein>
    <recommendedName>
        <fullName evidence="3">RNA-directed DNA polymerase from mobile element jockey-like</fullName>
    </recommendedName>
</protein>
<gene>
    <name evidence="1" type="ORF">BpHYR1_042994</name>
</gene>
<name>A0A3M7SMC0_BRAPC</name>
<accession>A0A3M7SMC0</accession>
<dbReference type="AlphaFoldDB" id="A0A3M7SMC0"/>
<dbReference type="EMBL" id="REGN01001119">
    <property type="protein sequence ID" value="RNA36825.1"/>
    <property type="molecule type" value="Genomic_DNA"/>
</dbReference>
<evidence type="ECO:0000313" key="1">
    <source>
        <dbReference type="EMBL" id="RNA36825.1"/>
    </source>
</evidence>
<reference evidence="1 2" key="1">
    <citation type="journal article" date="2018" name="Sci. Rep.">
        <title>Genomic signatures of local adaptation to the degree of environmental predictability in rotifers.</title>
        <authorList>
            <person name="Franch-Gras L."/>
            <person name="Hahn C."/>
            <person name="Garcia-Roger E.M."/>
            <person name="Carmona M.J."/>
            <person name="Serra M."/>
            <person name="Gomez A."/>
        </authorList>
    </citation>
    <scope>NUCLEOTIDE SEQUENCE [LARGE SCALE GENOMIC DNA]</scope>
    <source>
        <strain evidence="1">HYR1</strain>
    </source>
</reference>
<evidence type="ECO:0000313" key="2">
    <source>
        <dbReference type="Proteomes" id="UP000276133"/>
    </source>
</evidence>
<proteinExistence type="predicted"/>
<comment type="caution">
    <text evidence="1">The sequence shown here is derived from an EMBL/GenBank/DDBJ whole genome shotgun (WGS) entry which is preliminary data.</text>
</comment>
<organism evidence="1 2">
    <name type="scientific">Brachionus plicatilis</name>
    <name type="common">Marine rotifer</name>
    <name type="synonym">Brachionus muelleri</name>
    <dbReference type="NCBI Taxonomy" id="10195"/>
    <lineage>
        <taxon>Eukaryota</taxon>
        <taxon>Metazoa</taxon>
        <taxon>Spiralia</taxon>
        <taxon>Gnathifera</taxon>
        <taxon>Rotifera</taxon>
        <taxon>Eurotatoria</taxon>
        <taxon>Monogononta</taxon>
        <taxon>Pseudotrocha</taxon>
        <taxon>Ploima</taxon>
        <taxon>Brachionidae</taxon>
        <taxon>Brachionus</taxon>
    </lineage>
</organism>
<dbReference type="Proteomes" id="UP000276133">
    <property type="component" value="Unassembled WGS sequence"/>
</dbReference>
<keyword evidence="2" id="KW-1185">Reference proteome</keyword>
<sequence length="239" mass="28410">MCKIKRNLPIFNILKRNCALKKSNKFLDKKIDLKLTTALIVDEIKKRCSLGLNSNKIILYHNMRERQAWGTWGVTVAYIININWKDRSRKIIHYYLFFHFRIFQHSEIRFLKTVTSNSLKGYFDGSSGKCEQLFTKNVTMIKPMLIPTSFTNLYSCCLALYVRARLCHSIPLVIRLQKRKKFVIFFRFIFSIINILKADGDHKEREMIRSINITVPHSLIIKQKLDFNIFEWSAFYRDI</sequence>